<proteinExistence type="predicted"/>
<dbReference type="EMBL" id="CAJOBE010010939">
    <property type="protein sequence ID" value="CAF4120108.1"/>
    <property type="molecule type" value="Genomic_DNA"/>
</dbReference>
<dbReference type="AlphaFoldDB" id="A0A819WBH9"/>
<feature type="region of interest" description="Disordered" evidence="1">
    <location>
        <begin position="1"/>
        <end position="33"/>
    </location>
</feature>
<reference evidence="2" key="1">
    <citation type="submission" date="2021-02" db="EMBL/GenBank/DDBJ databases">
        <authorList>
            <person name="Nowell W R."/>
        </authorList>
    </citation>
    <scope>NUCLEOTIDE SEQUENCE</scope>
</reference>
<evidence type="ECO:0000313" key="3">
    <source>
        <dbReference type="Proteomes" id="UP000663874"/>
    </source>
</evidence>
<comment type="caution">
    <text evidence="2">The sequence shown here is derived from an EMBL/GenBank/DDBJ whole genome shotgun (WGS) entry which is preliminary data.</text>
</comment>
<gene>
    <name evidence="2" type="ORF">FNK824_LOCUS32261</name>
</gene>
<sequence length="113" mass="13548">MVKKKQRIRSLSNRSQYRKSIKQNKSKTIIEKNDHDDDNESIIKNRFTKYMGTKNIKKNNNKETLFDNIHKQKSLNKNRKQSISTRIPLKKRLSVQFYPVEHVQFISSRKGKK</sequence>
<accession>A0A819WBH9</accession>
<evidence type="ECO:0000256" key="1">
    <source>
        <dbReference type="SAM" id="MobiDB-lite"/>
    </source>
</evidence>
<protein>
    <submittedName>
        <fullName evidence="2">Uncharacterized protein</fullName>
    </submittedName>
</protein>
<feature type="compositionally biased region" description="Basic residues" evidence="1">
    <location>
        <begin position="16"/>
        <end position="25"/>
    </location>
</feature>
<evidence type="ECO:0000313" key="2">
    <source>
        <dbReference type="EMBL" id="CAF4120108.1"/>
    </source>
</evidence>
<dbReference type="Proteomes" id="UP000663874">
    <property type="component" value="Unassembled WGS sequence"/>
</dbReference>
<name>A0A819WBH9_9BILA</name>
<organism evidence="2 3">
    <name type="scientific">Rotaria sordida</name>
    <dbReference type="NCBI Taxonomy" id="392033"/>
    <lineage>
        <taxon>Eukaryota</taxon>
        <taxon>Metazoa</taxon>
        <taxon>Spiralia</taxon>
        <taxon>Gnathifera</taxon>
        <taxon>Rotifera</taxon>
        <taxon>Eurotatoria</taxon>
        <taxon>Bdelloidea</taxon>
        <taxon>Philodinida</taxon>
        <taxon>Philodinidae</taxon>
        <taxon>Rotaria</taxon>
    </lineage>
</organism>